<dbReference type="EMBL" id="JACGCM010002893">
    <property type="protein sequence ID" value="KAF6134056.1"/>
    <property type="molecule type" value="Genomic_DNA"/>
</dbReference>
<name>A0A7J7KUM0_9MAGN</name>
<dbReference type="PROSITE" id="PS01101">
    <property type="entry name" value="CK2_BETA"/>
    <property type="match status" value="1"/>
</dbReference>
<evidence type="ECO:0000256" key="1">
    <source>
        <dbReference type="ARBA" id="ARBA00006941"/>
    </source>
</evidence>
<dbReference type="Pfam" id="PF01214">
    <property type="entry name" value="CK_II_beta"/>
    <property type="match status" value="1"/>
</dbReference>
<dbReference type="FunFam" id="1.10.1820.10:FF:000005">
    <property type="entry name" value="Casein kinase II subunit beta"/>
    <property type="match status" value="1"/>
</dbReference>
<protein>
    <recommendedName>
        <fullName evidence="2">Casein kinase II subunit beta</fullName>
        <shortName evidence="2">CK II beta</shortName>
    </recommendedName>
</protein>
<comment type="caution">
    <text evidence="4">The sequence shown here is derived from an EMBL/GenBank/DDBJ whole genome shotgun (WGS) entry which is preliminary data.</text>
</comment>
<accession>A0A7J7KUM0</accession>
<dbReference type="Proteomes" id="UP000541444">
    <property type="component" value="Unassembled WGS sequence"/>
</dbReference>
<comment type="similarity">
    <text evidence="1 2">Belongs to the casein kinase 2 subunit beta family.</text>
</comment>
<dbReference type="FunFam" id="2.20.25.20:FF:000001">
    <property type="entry name" value="Casein kinase II subunit beta"/>
    <property type="match status" value="1"/>
</dbReference>
<dbReference type="PANTHER" id="PTHR11740">
    <property type="entry name" value="CASEIN KINASE II SUBUNIT BETA"/>
    <property type="match status" value="1"/>
</dbReference>
<evidence type="ECO:0000313" key="4">
    <source>
        <dbReference type="EMBL" id="KAF6134056.1"/>
    </source>
</evidence>
<dbReference type="Gene3D" id="2.20.25.20">
    <property type="match status" value="1"/>
</dbReference>
<gene>
    <name evidence="4" type="ORF">GIB67_038347</name>
</gene>
<dbReference type="InterPro" id="IPR000704">
    <property type="entry name" value="Casein_kinase_II_reg-sub"/>
</dbReference>
<dbReference type="SMART" id="SM01085">
    <property type="entry name" value="CK_II_beta"/>
    <property type="match status" value="1"/>
</dbReference>
<dbReference type="InterPro" id="IPR035991">
    <property type="entry name" value="Casein_kinase_II_beta-like"/>
</dbReference>
<evidence type="ECO:0000256" key="2">
    <source>
        <dbReference type="RuleBase" id="RU361268"/>
    </source>
</evidence>
<evidence type="ECO:0000313" key="5">
    <source>
        <dbReference type="Proteomes" id="UP000541444"/>
    </source>
</evidence>
<proteinExistence type="inferred from homology"/>
<dbReference type="OrthoDB" id="3971593at2759"/>
<dbReference type="Gene3D" id="1.10.1820.10">
    <property type="entry name" value="protein kinase ck2 holoenzyme, chain C, domain 1"/>
    <property type="match status" value="1"/>
</dbReference>
<reference evidence="4 5" key="1">
    <citation type="journal article" date="2020" name="IScience">
        <title>Genome Sequencing of the Endangered Kingdonia uniflora (Circaeasteraceae, Ranunculales) Reveals Potential Mechanisms of Evolutionary Specialization.</title>
        <authorList>
            <person name="Sun Y."/>
            <person name="Deng T."/>
            <person name="Zhang A."/>
            <person name="Moore M.J."/>
            <person name="Landis J.B."/>
            <person name="Lin N."/>
            <person name="Zhang H."/>
            <person name="Zhang X."/>
            <person name="Huang J."/>
            <person name="Zhang X."/>
            <person name="Sun H."/>
            <person name="Wang H."/>
        </authorList>
    </citation>
    <scope>NUCLEOTIDE SEQUENCE [LARGE SCALE GENOMIC DNA]</scope>
    <source>
        <strain evidence="4">TB1705</strain>
        <tissue evidence="4">Leaf</tissue>
    </source>
</reference>
<sequence>MGGVTNIILDDSFPWGQHLMCFQGYRDHQHLLKDLAIQDKIIRRDNGQGFLAENRQWDDAEQRGYGDRYGFHDKRGRGRNNTPNNFGTHFCSDNYQPNQGIGATSYGQQPQYDTQELSDTGSEETDLSSSEGYDSSWISWYCGLRGNELLCEVDEDYIQDDFNLCGLQGQVPFYDYALDMILDNDSLSGELDGEEHSEIESAAELLYGLIHARYIITTKGLNAMHEKYKKIDFGRCPRVCCGGQPGLPVGMSDIPRNGSVKIYCPKCEDLYFPRCKYQNNMDGAYFGTTFPHLYLMSYPTAKPAKPVQSYVPRVFGFKIHKASR</sequence>
<dbReference type="GO" id="GO:0005737">
    <property type="term" value="C:cytoplasm"/>
    <property type="evidence" value="ECO:0007669"/>
    <property type="project" value="TreeGrafter"/>
</dbReference>
<dbReference type="PANTHER" id="PTHR11740:SF36">
    <property type="entry name" value="CASEIN KINASE II SUBUNIT BETA"/>
    <property type="match status" value="1"/>
</dbReference>
<dbReference type="PRINTS" id="PR00472">
    <property type="entry name" value="CASNKINASEII"/>
</dbReference>
<comment type="function">
    <text evidence="2">Plays a complex role in regulating the basal catalytic activity of the alpha subunit.</text>
</comment>
<dbReference type="SUPFAM" id="SSF57798">
    <property type="entry name" value="Casein kinase II beta subunit"/>
    <property type="match status" value="1"/>
</dbReference>
<dbReference type="AlphaFoldDB" id="A0A7J7KUM0"/>
<organism evidence="4 5">
    <name type="scientific">Kingdonia uniflora</name>
    <dbReference type="NCBI Taxonomy" id="39325"/>
    <lineage>
        <taxon>Eukaryota</taxon>
        <taxon>Viridiplantae</taxon>
        <taxon>Streptophyta</taxon>
        <taxon>Embryophyta</taxon>
        <taxon>Tracheophyta</taxon>
        <taxon>Spermatophyta</taxon>
        <taxon>Magnoliopsida</taxon>
        <taxon>Ranunculales</taxon>
        <taxon>Circaeasteraceae</taxon>
        <taxon>Kingdonia</taxon>
    </lineage>
</organism>
<dbReference type="GO" id="GO:0005956">
    <property type="term" value="C:protein kinase CK2 complex"/>
    <property type="evidence" value="ECO:0007669"/>
    <property type="project" value="UniProtKB-UniRule"/>
</dbReference>
<comment type="subunit">
    <text evidence="2">Tetramer of two alpha and two beta subunits.</text>
</comment>
<feature type="compositionally biased region" description="Polar residues" evidence="3">
    <location>
        <begin position="79"/>
        <end position="120"/>
    </location>
</feature>
<keyword evidence="5" id="KW-1185">Reference proteome</keyword>
<dbReference type="InterPro" id="IPR016149">
    <property type="entry name" value="Casein_kin_II_reg-sub_N"/>
</dbReference>
<dbReference type="GO" id="GO:0019887">
    <property type="term" value="F:protein kinase regulator activity"/>
    <property type="evidence" value="ECO:0007669"/>
    <property type="project" value="InterPro"/>
</dbReference>
<evidence type="ECO:0000256" key="3">
    <source>
        <dbReference type="SAM" id="MobiDB-lite"/>
    </source>
</evidence>
<feature type="region of interest" description="Disordered" evidence="3">
    <location>
        <begin position="68"/>
        <end position="131"/>
    </location>
</feature>